<dbReference type="InterPro" id="IPR027417">
    <property type="entry name" value="P-loop_NTPase"/>
</dbReference>
<evidence type="ECO:0000256" key="10">
    <source>
        <dbReference type="SAM" id="Coils"/>
    </source>
</evidence>
<dbReference type="GO" id="GO:0006310">
    <property type="term" value="P:DNA recombination"/>
    <property type="evidence" value="ECO:0007669"/>
    <property type="project" value="InterPro"/>
</dbReference>
<dbReference type="EMBL" id="BMXA01000005">
    <property type="protein sequence ID" value="GHA15481.1"/>
    <property type="molecule type" value="Genomic_DNA"/>
</dbReference>
<dbReference type="SUPFAM" id="SSF52540">
    <property type="entry name" value="P-loop containing nucleoside triphosphate hydrolases"/>
    <property type="match status" value="1"/>
</dbReference>
<keyword evidence="4" id="KW-0547">Nucleotide-binding</keyword>
<dbReference type="RefSeq" id="WP_189402040.1">
    <property type="nucleotide sequence ID" value="NZ_BMXA01000005.1"/>
</dbReference>
<feature type="coiled-coil region" evidence="10">
    <location>
        <begin position="202"/>
        <end position="239"/>
    </location>
</feature>
<dbReference type="CDD" id="cd03241">
    <property type="entry name" value="ABC_RecN"/>
    <property type="match status" value="2"/>
</dbReference>
<evidence type="ECO:0000256" key="5">
    <source>
        <dbReference type="ARBA" id="ARBA00022763"/>
    </source>
</evidence>
<keyword evidence="10" id="KW-0175">Coiled coil</keyword>
<dbReference type="PIRSF" id="PIRSF003128">
    <property type="entry name" value="RecN"/>
    <property type="match status" value="1"/>
</dbReference>
<gene>
    <name evidence="12" type="primary">recN</name>
    <name evidence="12" type="ORF">GCM10008090_26300</name>
</gene>
<evidence type="ECO:0000313" key="13">
    <source>
        <dbReference type="Proteomes" id="UP000614811"/>
    </source>
</evidence>
<evidence type="ECO:0000256" key="3">
    <source>
        <dbReference type="ARBA" id="ARBA00021315"/>
    </source>
</evidence>
<evidence type="ECO:0000259" key="11">
    <source>
        <dbReference type="Pfam" id="PF02463"/>
    </source>
</evidence>
<reference evidence="12" key="1">
    <citation type="journal article" date="2014" name="Int. J. Syst. Evol. Microbiol.">
        <title>Complete genome sequence of Corynebacterium casei LMG S-19264T (=DSM 44701T), isolated from a smear-ripened cheese.</title>
        <authorList>
            <consortium name="US DOE Joint Genome Institute (JGI-PGF)"/>
            <person name="Walter F."/>
            <person name="Albersmeier A."/>
            <person name="Kalinowski J."/>
            <person name="Ruckert C."/>
        </authorList>
    </citation>
    <scope>NUCLEOTIDE SEQUENCE</scope>
    <source>
        <strain evidence="12">KCTC 12711</strain>
    </source>
</reference>
<evidence type="ECO:0000256" key="9">
    <source>
        <dbReference type="PIRNR" id="PIRNR003128"/>
    </source>
</evidence>
<evidence type="ECO:0000256" key="1">
    <source>
        <dbReference type="ARBA" id="ARBA00003618"/>
    </source>
</evidence>
<dbReference type="Gene3D" id="3.40.50.300">
    <property type="entry name" value="P-loop containing nucleotide triphosphate hydrolases"/>
    <property type="match status" value="2"/>
</dbReference>
<comment type="function">
    <text evidence="1 9">May be involved in recombinational repair of damaged DNA.</text>
</comment>
<keyword evidence="5 9" id="KW-0227">DNA damage</keyword>
<keyword evidence="13" id="KW-1185">Reference proteome</keyword>
<dbReference type="FunFam" id="3.40.50.300:FF:000356">
    <property type="entry name" value="DNA repair protein RecN"/>
    <property type="match status" value="1"/>
</dbReference>
<dbReference type="GO" id="GO:0005524">
    <property type="term" value="F:ATP binding"/>
    <property type="evidence" value="ECO:0007669"/>
    <property type="project" value="UniProtKB-KW"/>
</dbReference>
<keyword evidence="6" id="KW-0067">ATP-binding</keyword>
<name>A0A918VPV6_9GAMM</name>
<comment type="similarity">
    <text evidence="2 9">Belongs to the RecN family.</text>
</comment>
<dbReference type="AlphaFoldDB" id="A0A918VPV6"/>
<comment type="caution">
    <text evidence="12">The sequence shown here is derived from an EMBL/GenBank/DDBJ whole genome shotgun (WGS) entry which is preliminary data.</text>
</comment>
<evidence type="ECO:0000256" key="8">
    <source>
        <dbReference type="ARBA" id="ARBA00033408"/>
    </source>
</evidence>
<evidence type="ECO:0000313" key="12">
    <source>
        <dbReference type="EMBL" id="GHA15481.1"/>
    </source>
</evidence>
<accession>A0A918VPV6</accession>
<dbReference type="Pfam" id="PF02463">
    <property type="entry name" value="SMC_N"/>
    <property type="match status" value="1"/>
</dbReference>
<dbReference type="Proteomes" id="UP000614811">
    <property type="component" value="Unassembled WGS sequence"/>
</dbReference>
<evidence type="ECO:0000256" key="4">
    <source>
        <dbReference type="ARBA" id="ARBA00022741"/>
    </source>
</evidence>
<keyword evidence="7 9" id="KW-0234">DNA repair</keyword>
<organism evidence="12 13">
    <name type="scientific">Arenicella chitinivorans</name>
    <dbReference type="NCBI Taxonomy" id="1329800"/>
    <lineage>
        <taxon>Bacteria</taxon>
        <taxon>Pseudomonadati</taxon>
        <taxon>Pseudomonadota</taxon>
        <taxon>Gammaproteobacteria</taxon>
        <taxon>Arenicellales</taxon>
        <taxon>Arenicellaceae</taxon>
        <taxon>Arenicella</taxon>
    </lineage>
</organism>
<evidence type="ECO:0000256" key="6">
    <source>
        <dbReference type="ARBA" id="ARBA00022840"/>
    </source>
</evidence>
<evidence type="ECO:0000256" key="7">
    <source>
        <dbReference type="ARBA" id="ARBA00023204"/>
    </source>
</evidence>
<dbReference type="PANTHER" id="PTHR11059">
    <property type="entry name" value="DNA REPAIR PROTEIN RECN"/>
    <property type="match status" value="1"/>
</dbReference>
<reference evidence="12" key="2">
    <citation type="submission" date="2020-09" db="EMBL/GenBank/DDBJ databases">
        <authorList>
            <person name="Sun Q."/>
            <person name="Kim S."/>
        </authorList>
    </citation>
    <scope>NUCLEOTIDE SEQUENCE</scope>
    <source>
        <strain evidence="12">KCTC 12711</strain>
    </source>
</reference>
<protein>
    <recommendedName>
        <fullName evidence="3 9">DNA repair protein RecN</fullName>
    </recommendedName>
    <alternativeName>
        <fullName evidence="8 9">Recombination protein N</fullName>
    </alternativeName>
</protein>
<dbReference type="FunFam" id="3.40.50.300:FF:000319">
    <property type="entry name" value="DNA repair protein RecN"/>
    <property type="match status" value="1"/>
</dbReference>
<proteinExistence type="inferred from homology"/>
<evidence type="ECO:0000256" key="2">
    <source>
        <dbReference type="ARBA" id="ARBA00009441"/>
    </source>
</evidence>
<dbReference type="PANTHER" id="PTHR11059:SF0">
    <property type="entry name" value="DNA REPAIR PROTEIN RECN"/>
    <property type="match status" value="1"/>
</dbReference>
<dbReference type="GO" id="GO:0006281">
    <property type="term" value="P:DNA repair"/>
    <property type="evidence" value="ECO:0007669"/>
    <property type="project" value="UniProtKB-KW"/>
</dbReference>
<dbReference type="InterPro" id="IPR003395">
    <property type="entry name" value="RecF/RecN/SMC_N"/>
</dbReference>
<dbReference type="NCBIfam" id="NF008121">
    <property type="entry name" value="PRK10869.1"/>
    <property type="match status" value="1"/>
</dbReference>
<dbReference type="GO" id="GO:0009432">
    <property type="term" value="P:SOS response"/>
    <property type="evidence" value="ECO:0007669"/>
    <property type="project" value="TreeGrafter"/>
</dbReference>
<dbReference type="NCBIfam" id="TIGR00634">
    <property type="entry name" value="recN"/>
    <property type="match status" value="1"/>
</dbReference>
<feature type="domain" description="RecF/RecN/SMC N-terminal" evidence="11">
    <location>
        <begin position="3"/>
        <end position="514"/>
    </location>
</feature>
<dbReference type="InterPro" id="IPR004604">
    <property type="entry name" value="DNA_recomb/repair_RecN"/>
</dbReference>
<sequence length="560" mass="62478">MALRELHIRNFAIIKQLEIEFDDGLTVVTGETGAGKSILLDALDLLLGARAEPDLVRHGESQCELTAWFDIRGLQSVQSWLQKHDLVGEEDQCLIRRVVRVDKPTKCYLNDQPTTLASLKELGYLLVDIHGQHEHQSLSRSADQRRILDQYSGHVDAIEMMAKLASKIRRLEKELGTTTQVRSDNADKIELIEFQLSEFEEVSVTEGEYAELEVEYARLNNAQALIDGIEQALDRLFLNEDVNLTSELGRQIHALGDLQEFDPTLNTTGELLNSALAQIEEARSELNSVLNKIDQDPERLREIEQRRDTLINLARKHRCSEEALPAKHQALLDELETLKDKSSRPEKLAREIADLKKSYTKIAQAVSEKRQLVAEQLSAEITAQMQDLGMRGGELSIAVEPQISDEIVVTDHGIDQIEFLVSTNHGMPLKPLNKTASGGELSRISLAIQVITSQKLDTPTLIFDEVDVGVGGRVAQIVGTRLRELGNHAQVLCITHQPQVAAQGQQHIYIDKVSDEQGTYSTLVKLDADGRTVEIARMLGGETITDRTRAHAQEMLAANQ</sequence>
<dbReference type="GO" id="GO:0043590">
    <property type="term" value="C:bacterial nucleoid"/>
    <property type="evidence" value="ECO:0007669"/>
    <property type="project" value="TreeGrafter"/>
</dbReference>